<evidence type="ECO:0000256" key="2">
    <source>
        <dbReference type="SAM" id="MobiDB-lite"/>
    </source>
</evidence>
<feature type="compositionally biased region" description="Pro residues" evidence="2">
    <location>
        <begin position="756"/>
        <end position="776"/>
    </location>
</feature>
<dbReference type="EMBL" id="CAXHTA020000002">
    <property type="protein sequence ID" value="CAL5220058.1"/>
    <property type="molecule type" value="Genomic_DNA"/>
</dbReference>
<reference evidence="4 5" key="1">
    <citation type="submission" date="2024-06" db="EMBL/GenBank/DDBJ databases">
        <authorList>
            <person name="Kraege A."/>
            <person name="Thomma B."/>
        </authorList>
    </citation>
    <scope>NUCLEOTIDE SEQUENCE [LARGE SCALE GENOMIC DNA]</scope>
</reference>
<feature type="repeat" description="Filamin" evidence="1">
    <location>
        <begin position="539"/>
        <end position="654"/>
    </location>
</feature>
<keyword evidence="3" id="KW-0732">Signal</keyword>
<feature type="compositionally biased region" description="Low complexity" evidence="2">
    <location>
        <begin position="800"/>
        <end position="813"/>
    </location>
</feature>
<proteinExistence type="predicted"/>
<dbReference type="PROSITE" id="PS50194">
    <property type="entry name" value="FILAMIN_REPEAT"/>
    <property type="match status" value="1"/>
</dbReference>
<sequence>MARPGALALAAAALLVLAPAIEAQIAPAIGLYTEVLGFSVTPPGDTQYGTPRTFQATVVNVATSNTAQSYSGNISFVDGGGRTLCTTTATNDPNLVGVVLNTTTTDPTLQISAIQQIASAVPGLNVLYPGLIAGLSAATVNTLGTQTLLGQALGGTGLYPLKTSAAAFAVCTTPYVPVGNYTNVNAGLTNLQLNGQSVGLNGVPILNPLITLTVFNFDVFKANTLIFAAGTPTATLPGATTTILVGVNNTDNPPSILYLDGGTVTVSLNNVTIGTGSVISNVAGRRRLLALTSDFLISITVPAATQPGSLPLVLSYSGTTNFNPAISGQGASPTGPTLVVPATVAVAASANPASPPAGTLTTITGTLTNPSGSAPPTGAVTLTLNGNTYPAVVSPGTGAATTFTATVPAPAIPSSVVGPYPVVVNYTPDSTAFAAPVPPFSFNLPVGPATTTITQTVTPTTAAVGSNLTVSGTIASSNGAAPQGILTITVAGASGNTTSAFTVNSNAFSNVIPAPGTAGPYTVTSSFAPAPGNSLSPGSSAPTPITITSGGGGLGATSITQTVTPTNPAANAPVTVVGTITSPPGTTPTGTLTVTVAGTTGSPIQYTFPVTGSTFTDVFPAPGTPGTYTVTSTYNPAAGSNLAGSTSAPATITVAPALATITETVTPNPAGPGATIAVNGTVFNADGTPGVGTVQLSLAGATVGSPITLGPGGAFTTTLAAPSTAGTYVLLTAYTPTSAASPIASLATDLTVIGGPPSPTPTPSPSPSVSPSPPPTGATSVTQTVTPTDPAANAPVTVNGTITSPPGTTPTGTITVTVTGASGNSTQYTFPVTGPTFTDMFPAPGAPGTYTVTTTFNPAAGSSLAGSTSGPTTLTVGPANASITETVAPNPAGSGAPVTVTGTVTNADGSPGTGTVQLYLNGAPVGSPVALGPGGTFTTTVTAPSAPGTYVLLTTYTPTGATSPTASFSTNLVVGGGGGGGGSNNTTLTISFGNGGQGFAFPNCFGDLNVTVSGSGSPPPTGDVTLSLVGGIYASKNVVLGTVAFVNGQAVFQLESIRLRAAIHERLLERLSEGVRLHKTFDEVRANLDPLPKGVVALLPDTYILTASYPGDSQYAAASTNTLFVVDKLCLLEALRLVT</sequence>
<feature type="signal peptide" evidence="3">
    <location>
        <begin position="1"/>
        <end position="23"/>
    </location>
</feature>
<dbReference type="Proteomes" id="UP001497392">
    <property type="component" value="Unassembled WGS sequence"/>
</dbReference>
<evidence type="ECO:0000256" key="1">
    <source>
        <dbReference type="PROSITE-ProRule" id="PRU00087"/>
    </source>
</evidence>
<gene>
    <name evidence="4" type="primary">g2009</name>
    <name evidence="4" type="ORF">VP750_LOCUS1717</name>
</gene>
<evidence type="ECO:0000256" key="3">
    <source>
        <dbReference type="SAM" id="SignalP"/>
    </source>
</evidence>
<accession>A0ABP1FJB9</accession>
<dbReference type="InterPro" id="IPR013783">
    <property type="entry name" value="Ig-like_fold"/>
</dbReference>
<dbReference type="InterPro" id="IPR017868">
    <property type="entry name" value="Filamin/ABP280_repeat-like"/>
</dbReference>
<organism evidence="4 5">
    <name type="scientific">Coccomyxa viridis</name>
    <dbReference type="NCBI Taxonomy" id="1274662"/>
    <lineage>
        <taxon>Eukaryota</taxon>
        <taxon>Viridiplantae</taxon>
        <taxon>Chlorophyta</taxon>
        <taxon>core chlorophytes</taxon>
        <taxon>Trebouxiophyceae</taxon>
        <taxon>Trebouxiophyceae incertae sedis</taxon>
        <taxon>Coccomyxaceae</taxon>
        <taxon>Coccomyxa</taxon>
    </lineage>
</organism>
<keyword evidence="5" id="KW-1185">Reference proteome</keyword>
<dbReference type="Gene3D" id="2.60.40.10">
    <property type="entry name" value="Immunoglobulins"/>
    <property type="match status" value="1"/>
</dbReference>
<protein>
    <submittedName>
        <fullName evidence="4">G2009 protein</fullName>
    </submittedName>
</protein>
<comment type="caution">
    <text evidence="4">The sequence shown here is derived from an EMBL/GenBank/DDBJ whole genome shotgun (WGS) entry which is preliminary data.</text>
</comment>
<feature type="chain" id="PRO_5045635800" evidence="3">
    <location>
        <begin position="24"/>
        <end position="1139"/>
    </location>
</feature>
<name>A0ABP1FJB9_9CHLO</name>
<feature type="region of interest" description="Disordered" evidence="2">
    <location>
        <begin position="751"/>
        <end position="813"/>
    </location>
</feature>
<evidence type="ECO:0000313" key="5">
    <source>
        <dbReference type="Proteomes" id="UP001497392"/>
    </source>
</evidence>
<evidence type="ECO:0000313" key="4">
    <source>
        <dbReference type="EMBL" id="CAL5220058.1"/>
    </source>
</evidence>